<evidence type="ECO:0000313" key="19">
    <source>
        <dbReference type="RefSeq" id="XP_011304038.1"/>
    </source>
</evidence>
<organism evidence="18 19">
    <name type="scientific">Fopius arisanus</name>
    <dbReference type="NCBI Taxonomy" id="64838"/>
    <lineage>
        <taxon>Eukaryota</taxon>
        <taxon>Metazoa</taxon>
        <taxon>Ecdysozoa</taxon>
        <taxon>Arthropoda</taxon>
        <taxon>Hexapoda</taxon>
        <taxon>Insecta</taxon>
        <taxon>Pterygota</taxon>
        <taxon>Neoptera</taxon>
        <taxon>Endopterygota</taxon>
        <taxon>Hymenoptera</taxon>
        <taxon>Apocrita</taxon>
        <taxon>Ichneumonoidea</taxon>
        <taxon>Braconidae</taxon>
        <taxon>Opiinae</taxon>
        <taxon>Fopius</taxon>
    </lineage>
</organism>
<comment type="subcellular location">
    <subcellularLocation>
        <location evidence="3">Endoplasmic reticulum membrane</location>
        <topology evidence="3">Multi-pass membrane protein</topology>
    </subcellularLocation>
    <subcellularLocation>
        <location evidence="2">Mitochondrion outer membrane</location>
    </subcellularLocation>
</comment>
<evidence type="ECO:0000256" key="13">
    <source>
        <dbReference type="ARBA" id="ARBA00023136"/>
    </source>
</evidence>
<dbReference type="EC" id="2.5.1.18" evidence="5"/>
<evidence type="ECO:0000256" key="2">
    <source>
        <dbReference type="ARBA" id="ARBA00004294"/>
    </source>
</evidence>
<sequence length="157" mass="18121">MSLNGTWTIPEEFQSLYSWWGSILILEMMVLIWFTGQARVKTQTIHSEEDRRWIENSNVTLHPSGDGHPSVDRLRNAHFNDLKIILPFLLMTPIWLTTSPHPVIGKLFIRVFSMCKIFHTLFSINLIATPASTILITICYGILCYIGISLFLFYSFL</sequence>
<keyword evidence="11" id="KW-0007">Acetylation</keyword>
<evidence type="ECO:0000256" key="6">
    <source>
        <dbReference type="ARBA" id="ARBA00022679"/>
    </source>
</evidence>
<dbReference type="Proteomes" id="UP000694866">
    <property type="component" value="Unplaced"/>
</dbReference>
<keyword evidence="7 17" id="KW-0812">Transmembrane</keyword>
<evidence type="ECO:0000256" key="17">
    <source>
        <dbReference type="SAM" id="Phobius"/>
    </source>
</evidence>
<dbReference type="GO" id="GO:0005789">
    <property type="term" value="C:endoplasmic reticulum membrane"/>
    <property type="evidence" value="ECO:0007669"/>
    <property type="project" value="UniProtKB-SubCell"/>
</dbReference>
<evidence type="ECO:0000256" key="7">
    <source>
        <dbReference type="ARBA" id="ARBA00022692"/>
    </source>
</evidence>
<protein>
    <recommendedName>
        <fullName evidence="15">Microsomal glutathione S-transferase 1</fullName>
        <ecNumber evidence="5">2.5.1.18</ecNumber>
    </recommendedName>
</protein>
<dbReference type="GO" id="GO:0005741">
    <property type="term" value="C:mitochondrial outer membrane"/>
    <property type="evidence" value="ECO:0007669"/>
    <property type="project" value="UniProtKB-SubCell"/>
</dbReference>
<evidence type="ECO:0000256" key="1">
    <source>
        <dbReference type="ARBA" id="ARBA00003701"/>
    </source>
</evidence>
<evidence type="ECO:0000256" key="5">
    <source>
        <dbReference type="ARBA" id="ARBA00012452"/>
    </source>
</evidence>
<proteinExistence type="inferred from homology"/>
<dbReference type="KEGG" id="fas:105267103"/>
<comment type="function">
    <text evidence="1">Conjugation of reduced glutathione to a wide number of exogenous and endogenous hydrophobic electrophiles.</text>
</comment>
<feature type="transmembrane region" description="Helical" evidence="17">
    <location>
        <begin position="16"/>
        <end position="34"/>
    </location>
</feature>
<keyword evidence="12" id="KW-0496">Mitochondrion</keyword>
<evidence type="ECO:0000256" key="14">
    <source>
        <dbReference type="ARBA" id="ARBA00038540"/>
    </source>
</evidence>
<dbReference type="RefSeq" id="XP_011304038.1">
    <property type="nucleotide sequence ID" value="XM_011305736.1"/>
</dbReference>
<evidence type="ECO:0000313" key="18">
    <source>
        <dbReference type="Proteomes" id="UP000694866"/>
    </source>
</evidence>
<evidence type="ECO:0000256" key="8">
    <source>
        <dbReference type="ARBA" id="ARBA00022787"/>
    </source>
</evidence>
<dbReference type="AlphaFoldDB" id="A0A9R1T7U0"/>
<reference evidence="19" key="1">
    <citation type="submission" date="2025-08" db="UniProtKB">
        <authorList>
            <consortium name="RefSeq"/>
        </authorList>
    </citation>
    <scope>IDENTIFICATION</scope>
    <source>
        <strain evidence="19">USDA-PBARC FA_bdor</strain>
        <tissue evidence="19">Whole organism</tissue>
    </source>
</reference>
<comment type="catalytic activity">
    <reaction evidence="16">
        <text>RX + glutathione = an S-substituted glutathione + a halide anion + H(+)</text>
        <dbReference type="Rhea" id="RHEA:16437"/>
        <dbReference type="ChEBI" id="CHEBI:15378"/>
        <dbReference type="ChEBI" id="CHEBI:16042"/>
        <dbReference type="ChEBI" id="CHEBI:17792"/>
        <dbReference type="ChEBI" id="CHEBI:57925"/>
        <dbReference type="ChEBI" id="CHEBI:90779"/>
        <dbReference type="EC" id="2.5.1.18"/>
    </reaction>
    <physiologicalReaction direction="left-to-right" evidence="16">
        <dbReference type="Rhea" id="RHEA:16438"/>
    </physiologicalReaction>
</comment>
<keyword evidence="9" id="KW-0256">Endoplasmic reticulum</keyword>
<dbReference type="GeneID" id="105267103"/>
<dbReference type="PANTHER" id="PTHR10689">
    <property type="entry name" value="MICROSOMAL GLUTATHIONE S-TRANSFERASE 1"/>
    <property type="match status" value="1"/>
</dbReference>
<comment type="similarity">
    <text evidence="4">Belongs to the MAPEG family.</text>
</comment>
<feature type="transmembrane region" description="Helical" evidence="17">
    <location>
        <begin position="134"/>
        <end position="156"/>
    </location>
</feature>
<dbReference type="SUPFAM" id="SSF161084">
    <property type="entry name" value="MAPEG domain-like"/>
    <property type="match status" value="1"/>
</dbReference>
<evidence type="ECO:0000256" key="4">
    <source>
        <dbReference type="ARBA" id="ARBA00010459"/>
    </source>
</evidence>
<dbReference type="GO" id="GO:0004364">
    <property type="term" value="F:glutathione transferase activity"/>
    <property type="evidence" value="ECO:0007669"/>
    <property type="project" value="UniProtKB-EC"/>
</dbReference>
<evidence type="ECO:0000256" key="12">
    <source>
        <dbReference type="ARBA" id="ARBA00023128"/>
    </source>
</evidence>
<keyword evidence="6" id="KW-0808">Transferase</keyword>
<dbReference type="OrthoDB" id="193139at2759"/>
<evidence type="ECO:0000256" key="11">
    <source>
        <dbReference type="ARBA" id="ARBA00022990"/>
    </source>
</evidence>
<dbReference type="InterPro" id="IPR040162">
    <property type="entry name" value="MGST1-like"/>
</dbReference>
<gene>
    <name evidence="19" type="primary">LOC105267103</name>
</gene>
<keyword evidence="13 17" id="KW-0472">Membrane</keyword>
<keyword evidence="10 17" id="KW-1133">Transmembrane helix</keyword>
<evidence type="ECO:0000256" key="16">
    <source>
        <dbReference type="ARBA" id="ARBA00049385"/>
    </source>
</evidence>
<dbReference type="InterPro" id="IPR023352">
    <property type="entry name" value="MAPEG-like_dom_sf"/>
</dbReference>
<comment type="subunit">
    <text evidence="14">Homotrimer; The trimer binds only one molecule of glutathione.</text>
</comment>
<dbReference type="Pfam" id="PF01124">
    <property type="entry name" value="MAPEG"/>
    <property type="match status" value="1"/>
</dbReference>
<accession>A0A9R1T7U0</accession>
<dbReference type="InterPro" id="IPR001129">
    <property type="entry name" value="Membr-assoc_MAPEG"/>
</dbReference>
<name>A0A9R1T7U0_9HYME</name>
<feature type="transmembrane region" description="Helical" evidence="17">
    <location>
        <begin position="107"/>
        <end position="128"/>
    </location>
</feature>
<dbReference type="Gene3D" id="1.20.120.550">
    <property type="entry name" value="Membrane associated eicosanoid/glutathione metabolism-like domain"/>
    <property type="match status" value="1"/>
</dbReference>
<dbReference type="PANTHER" id="PTHR10689:SF6">
    <property type="entry name" value="MICROSOMAL GLUTATHIONE S-TRANSFERASE 1"/>
    <property type="match status" value="1"/>
</dbReference>
<keyword evidence="8" id="KW-1000">Mitochondrion outer membrane</keyword>
<evidence type="ECO:0000256" key="3">
    <source>
        <dbReference type="ARBA" id="ARBA00004477"/>
    </source>
</evidence>
<evidence type="ECO:0000256" key="9">
    <source>
        <dbReference type="ARBA" id="ARBA00022824"/>
    </source>
</evidence>
<evidence type="ECO:0000256" key="15">
    <source>
        <dbReference type="ARBA" id="ARBA00039397"/>
    </source>
</evidence>
<evidence type="ECO:0000256" key="10">
    <source>
        <dbReference type="ARBA" id="ARBA00022989"/>
    </source>
</evidence>
<keyword evidence="18" id="KW-1185">Reference proteome</keyword>